<dbReference type="AlphaFoldDB" id="A0AAV2E406"/>
<name>A0AAV2E406_9ROSI</name>
<gene>
    <name evidence="1" type="ORF">LTRI10_LOCUS21971</name>
</gene>
<accession>A0AAV2E406</accession>
<evidence type="ECO:0008006" key="3">
    <source>
        <dbReference type="Google" id="ProtNLM"/>
    </source>
</evidence>
<sequence length="84" mass="9575">MAYYYQDATIRVVILFIQISPSSAQARQMQIGSHRLLLFVLRRNSSDLIVRPLRSPGGGHTDAQPPAKRIQKSGYGFHIWWSGY</sequence>
<proteinExistence type="predicted"/>
<reference evidence="1 2" key="1">
    <citation type="submission" date="2024-04" db="EMBL/GenBank/DDBJ databases">
        <authorList>
            <person name="Fracassetti M."/>
        </authorList>
    </citation>
    <scope>NUCLEOTIDE SEQUENCE [LARGE SCALE GENOMIC DNA]</scope>
</reference>
<organism evidence="1 2">
    <name type="scientific">Linum trigynum</name>
    <dbReference type="NCBI Taxonomy" id="586398"/>
    <lineage>
        <taxon>Eukaryota</taxon>
        <taxon>Viridiplantae</taxon>
        <taxon>Streptophyta</taxon>
        <taxon>Embryophyta</taxon>
        <taxon>Tracheophyta</taxon>
        <taxon>Spermatophyta</taxon>
        <taxon>Magnoliopsida</taxon>
        <taxon>eudicotyledons</taxon>
        <taxon>Gunneridae</taxon>
        <taxon>Pentapetalae</taxon>
        <taxon>rosids</taxon>
        <taxon>fabids</taxon>
        <taxon>Malpighiales</taxon>
        <taxon>Linaceae</taxon>
        <taxon>Linum</taxon>
    </lineage>
</organism>
<keyword evidence="2" id="KW-1185">Reference proteome</keyword>
<dbReference type="Proteomes" id="UP001497516">
    <property type="component" value="Chromosome 4"/>
</dbReference>
<evidence type="ECO:0000313" key="1">
    <source>
        <dbReference type="EMBL" id="CAL1380534.1"/>
    </source>
</evidence>
<evidence type="ECO:0000313" key="2">
    <source>
        <dbReference type="Proteomes" id="UP001497516"/>
    </source>
</evidence>
<protein>
    <recommendedName>
        <fullName evidence="3">Secreted protein</fullName>
    </recommendedName>
</protein>
<dbReference type="EMBL" id="OZ034817">
    <property type="protein sequence ID" value="CAL1380534.1"/>
    <property type="molecule type" value="Genomic_DNA"/>
</dbReference>